<evidence type="ECO:0000259" key="1">
    <source>
        <dbReference type="Pfam" id="PF18029"/>
    </source>
</evidence>
<dbReference type="InterPro" id="IPR029068">
    <property type="entry name" value="Glyas_Bleomycin-R_OHBP_Dase"/>
</dbReference>
<sequence>MRPFWLTAFLDNAAAHHHESVGFWQDVTGYALSAPRGDDGEFATLLPPDGDAYLRVQRRHQGGDRIHLDLHVADPQAAARAAVAAGGTFVVDRGYVVMASPGGFVFCFVDAPAARRPGATPHGGSSRSRVRQVAIDAPAPAYRTELAFWTAITGWTQRASTVTDDFRFLVPPEAERQPLGLLLQRLGPDDTGEVRAHLDWGTTDRAAETERHLGLGAHVLAVHPHWTVLRDPVGRVYCLTDGDPT</sequence>
<protein>
    <submittedName>
        <fullName evidence="2">VOC family protein</fullName>
    </submittedName>
</protein>
<name>A0A7J5E0U7_NOCSI</name>
<evidence type="ECO:0000313" key="2">
    <source>
        <dbReference type="EMBL" id="KAB2811890.1"/>
    </source>
</evidence>
<dbReference type="SUPFAM" id="SSF54593">
    <property type="entry name" value="Glyoxalase/Bleomycin resistance protein/Dihydroxybiphenyl dioxygenase"/>
    <property type="match status" value="1"/>
</dbReference>
<comment type="caution">
    <text evidence="2">The sequence shown here is derived from an EMBL/GenBank/DDBJ whole genome shotgun (WGS) entry which is preliminary data.</text>
</comment>
<accession>A0A7J5E0U7</accession>
<dbReference type="PANTHER" id="PTHR35908">
    <property type="entry name" value="HYPOTHETICAL FUSION PROTEIN"/>
    <property type="match status" value="1"/>
</dbReference>
<evidence type="ECO:0000313" key="3">
    <source>
        <dbReference type="Proteomes" id="UP000449906"/>
    </source>
</evidence>
<dbReference type="InterPro" id="IPR041581">
    <property type="entry name" value="Glyoxalase_6"/>
</dbReference>
<organism evidence="2 3">
    <name type="scientific">Nocardioides simplex</name>
    <name type="common">Arthrobacter simplex</name>
    <dbReference type="NCBI Taxonomy" id="2045"/>
    <lineage>
        <taxon>Bacteria</taxon>
        <taxon>Bacillati</taxon>
        <taxon>Actinomycetota</taxon>
        <taxon>Actinomycetes</taxon>
        <taxon>Propionibacteriales</taxon>
        <taxon>Nocardioidaceae</taxon>
        <taxon>Pimelobacter</taxon>
    </lineage>
</organism>
<proteinExistence type="predicted"/>
<reference evidence="2 3" key="1">
    <citation type="submission" date="2019-09" db="EMBL/GenBank/DDBJ databases">
        <title>Pimelobacter sp. isolated from Paulinella.</title>
        <authorList>
            <person name="Jeong S.E."/>
        </authorList>
    </citation>
    <scope>NUCLEOTIDE SEQUENCE [LARGE SCALE GENOMIC DNA]</scope>
    <source>
        <strain evidence="2 3">Pch-N</strain>
    </source>
</reference>
<dbReference type="PANTHER" id="PTHR35908:SF1">
    <property type="entry name" value="CONSERVED PROTEIN"/>
    <property type="match status" value="1"/>
</dbReference>
<feature type="domain" description="Glyoxalase-like" evidence="1">
    <location>
        <begin position="10"/>
        <end position="109"/>
    </location>
</feature>
<feature type="domain" description="Glyoxalase-like" evidence="1">
    <location>
        <begin position="132"/>
        <end position="240"/>
    </location>
</feature>
<dbReference type="AlphaFoldDB" id="A0A7J5E0U7"/>
<dbReference type="Pfam" id="PF18029">
    <property type="entry name" value="Glyoxalase_6"/>
    <property type="match status" value="2"/>
</dbReference>
<dbReference type="EMBL" id="WBVM01000001">
    <property type="protein sequence ID" value="KAB2811890.1"/>
    <property type="molecule type" value="Genomic_DNA"/>
</dbReference>
<gene>
    <name evidence="2" type="ORF">F9L07_08610</name>
</gene>
<dbReference type="Gene3D" id="3.10.180.10">
    <property type="entry name" value="2,3-Dihydroxybiphenyl 1,2-Dioxygenase, domain 1"/>
    <property type="match status" value="2"/>
</dbReference>
<dbReference type="Proteomes" id="UP000449906">
    <property type="component" value="Unassembled WGS sequence"/>
</dbReference>
<dbReference type="RefSeq" id="WP_151579311.1">
    <property type="nucleotide sequence ID" value="NZ_WBVM01000001.1"/>
</dbReference>